<keyword evidence="1" id="KW-0521">NADP</keyword>
<dbReference type="EC" id="1.2.1.84" evidence="1"/>
<accession>A0A6P6GMF9</accession>
<dbReference type="CDD" id="cd05236">
    <property type="entry name" value="FAR-N_SDR_e"/>
    <property type="match status" value="1"/>
</dbReference>
<comment type="similarity">
    <text evidence="1">Belongs to the fatty acyl-CoA reductase family.</text>
</comment>
<dbReference type="Gene3D" id="3.40.50.720">
    <property type="entry name" value="NAD(P)-binding Rossmann-like Domain"/>
    <property type="match status" value="1"/>
</dbReference>
<protein>
    <recommendedName>
        <fullName evidence="1">Fatty acyl-CoA reductase</fullName>
        <ecNumber evidence="1">1.2.1.84</ecNumber>
    </recommendedName>
</protein>
<name>A0A6P6GMF9_ZIZJJ</name>
<keyword evidence="3" id="KW-1185">Reference proteome</keyword>
<dbReference type="InterPro" id="IPR026055">
    <property type="entry name" value="FAR"/>
</dbReference>
<comment type="catalytic activity">
    <reaction evidence="1">
        <text>a long-chain fatty acyl-CoA + 2 NADPH + 2 H(+) = a long-chain primary fatty alcohol + 2 NADP(+) + CoA</text>
        <dbReference type="Rhea" id="RHEA:52716"/>
        <dbReference type="ChEBI" id="CHEBI:15378"/>
        <dbReference type="ChEBI" id="CHEBI:57287"/>
        <dbReference type="ChEBI" id="CHEBI:57783"/>
        <dbReference type="ChEBI" id="CHEBI:58349"/>
        <dbReference type="ChEBI" id="CHEBI:77396"/>
        <dbReference type="ChEBI" id="CHEBI:83139"/>
        <dbReference type="EC" id="1.2.1.84"/>
    </reaction>
</comment>
<comment type="function">
    <text evidence="1">Catalyzes the reduction of fatty acyl-CoA to fatty alcohols.</text>
</comment>
<dbReference type="InterPro" id="IPR036291">
    <property type="entry name" value="NAD(P)-bd_dom_sf"/>
</dbReference>
<organism evidence="3 4">
    <name type="scientific">Ziziphus jujuba</name>
    <name type="common">Chinese jujube</name>
    <name type="synonym">Ziziphus sativa</name>
    <dbReference type="NCBI Taxonomy" id="326968"/>
    <lineage>
        <taxon>Eukaryota</taxon>
        <taxon>Viridiplantae</taxon>
        <taxon>Streptophyta</taxon>
        <taxon>Embryophyta</taxon>
        <taxon>Tracheophyta</taxon>
        <taxon>Spermatophyta</taxon>
        <taxon>Magnoliopsida</taxon>
        <taxon>eudicotyledons</taxon>
        <taxon>Gunneridae</taxon>
        <taxon>Pentapetalae</taxon>
        <taxon>rosids</taxon>
        <taxon>fabids</taxon>
        <taxon>Rosales</taxon>
        <taxon>Rhamnaceae</taxon>
        <taxon>Paliureae</taxon>
        <taxon>Ziziphus</taxon>
    </lineage>
</organism>
<reference evidence="4" key="1">
    <citation type="submission" date="2025-08" db="UniProtKB">
        <authorList>
            <consortium name="RefSeq"/>
        </authorList>
    </citation>
    <scope>IDENTIFICATION</scope>
    <source>
        <tissue evidence="4">Seedling</tissue>
    </source>
</reference>
<feature type="domain" description="Thioester reductase (TE)" evidence="2">
    <location>
        <begin position="17"/>
        <end position="310"/>
    </location>
</feature>
<dbReference type="GO" id="GO:0102965">
    <property type="term" value="F:alcohol-forming long-chain fatty acyl-CoA reductase activity"/>
    <property type="evidence" value="ECO:0007669"/>
    <property type="project" value="UniProtKB-EC"/>
</dbReference>
<keyword evidence="1" id="KW-0443">Lipid metabolism</keyword>
<dbReference type="RefSeq" id="XP_024935282.2">
    <property type="nucleotide sequence ID" value="XM_025079514.2"/>
</dbReference>
<sequence length="311" mass="34629">MGLKSVVQFLENKTILVTGATGFLGKMLVEKVLRIQPNVKKLYLLIRASDGESASKRMHIEVLGKELFRVLRQKWETNFDQFISEKVAAIPGDVSCENLGVIDSQLREILWKEIDVVINSAATTSFDGRYDVALGTNTFGVLHVLSFAKKCVNLEMLVHVSTAYVCGEREGTIPEDTIFYMGKTIKSDPKLDLEVEQKLVAEKLNDLQAQNASEDTITTIMKDFGIKRAKLHGWANTYVFTKAMGEICAKQFRENIPLAIIRPTMVTSTYNEPFPGWIEGLRTIDGVIAAYGKGKVKFFLGGPKSILDLVS</sequence>
<dbReference type="KEGG" id="zju:107432646"/>
<proteinExistence type="inferred from homology"/>
<dbReference type="Proteomes" id="UP001652623">
    <property type="component" value="Chromosome 11"/>
</dbReference>
<dbReference type="GO" id="GO:0010345">
    <property type="term" value="P:suberin biosynthetic process"/>
    <property type="evidence" value="ECO:0007669"/>
    <property type="project" value="TreeGrafter"/>
</dbReference>
<dbReference type="PANTHER" id="PTHR11011:SF84">
    <property type="entry name" value="ACYL-COA REDUCTASE-LIKE PROTEIN, PUTATIVE-RELATED"/>
    <property type="match status" value="1"/>
</dbReference>
<evidence type="ECO:0000313" key="4">
    <source>
        <dbReference type="RefSeq" id="XP_024935282.2"/>
    </source>
</evidence>
<evidence type="ECO:0000259" key="2">
    <source>
        <dbReference type="Pfam" id="PF07993"/>
    </source>
</evidence>
<keyword evidence="1" id="KW-0560">Oxidoreductase</keyword>
<dbReference type="InterPro" id="IPR013120">
    <property type="entry name" value="FAR_NAD-bd"/>
</dbReference>
<dbReference type="Pfam" id="PF07993">
    <property type="entry name" value="NAD_binding_4"/>
    <property type="match status" value="1"/>
</dbReference>
<gene>
    <name evidence="4" type="primary">LOC107432646</name>
</gene>
<evidence type="ECO:0000256" key="1">
    <source>
        <dbReference type="RuleBase" id="RU363097"/>
    </source>
</evidence>
<dbReference type="PANTHER" id="PTHR11011">
    <property type="entry name" value="MALE STERILITY PROTEIN 2-RELATED"/>
    <property type="match status" value="1"/>
</dbReference>
<dbReference type="SUPFAM" id="SSF51735">
    <property type="entry name" value="NAD(P)-binding Rossmann-fold domains"/>
    <property type="match status" value="1"/>
</dbReference>
<dbReference type="AlphaFoldDB" id="A0A6P6GMF9"/>
<dbReference type="GO" id="GO:0035336">
    <property type="term" value="P:long-chain fatty-acyl-CoA metabolic process"/>
    <property type="evidence" value="ECO:0007669"/>
    <property type="project" value="TreeGrafter"/>
</dbReference>
<dbReference type="GO" id="GO:0080019">
    <property type="term" value="F:alcohol-forming very long-chain fatty acyl-CoA reductase activity"/>
    <property type="evidence" value="ECO:0007669"/>
    <property type="project" value="InterPro"/>
</dbReference>
<evidence type="ECO:0000313" key="3">
    <source>
        <dbReference type="Proteomes" id="UP001652623"/>
    </source>
</evidence>
<dbReference type="GeneID" id="107432646"/>
<keyword evidence="1" id="KW-0444">Lipid biosynthesis</keyword>